<evidence type="ECO:0000256" key="2">
    <source>
        <dbReference type="HAMAP-Rule" id="MF_00338"/>
    </source>
</evidence>
<protein>
    <recommendedName>
        <fullName evidence="2">UPF0145 protein FOE78_03550</fullName>
    </recommendedName>
</protein>
<dbReference type="RefSeq" id="WP_143985094.1">
    <property type="nucleotide sequence ID" value="NZ_CP041692.1"/>
</dbReference>
<evidence type="ECO:0000313" key="5">
    <source>
        <dbReference type="Proteomes" id="UP000319263"/>
    </source>
</evidence>
<dbReference type="AlphaFoldDB" id="A0A516PVG9"/>
<accession>A0A516PVG9</accession>
<dbReference type="InterPro" id="IPR035439">
    <property type="entry name" value="UPF0145_dom_sf"/>
</dbReference>
<keyword evidence="5" id="KW-1185">Reference proteome</keyword>
<evidence type="ECO:0000256" key="3">
    <source>
        <dbReference type="SAM" id="MobiDB-lite"/>
    </source>
</evidence>
<dbReference type="Proteomes" id="UP000319263">
    <property type="component" value="Chromosome"/>
</dbReference>
<proteinExistence type="inferred from homology"/>
<reference evidence="4 5" key="1">
    <citation type="submission" date="2019-07" db="EMBL/GenBank/DDBJ databases">
        <title>Microlunatus dokdonensis sp. nov. isolated from the rhizospheric soil of the wild plant Elymus tsukushiensis.</title>
        <authorList>
            <person name="Ghim S.-Y."/>
            <person name="Hwang Y.-J."/>
            <person name="Son J.-S."/>
            <person name="Shin J.-H."/>
        </authorList>
    </citation>
    <scope>NUCLEOTIDE SEQUENCE [LARGE SCALE GENOMIC DNA]</scope>
    <source>
        <strain evidence="4 5">KUDC0627</strain>
    </source>
</reference>
<dbReference type="PANTHER" id="PTHR34068">
    <property type="entry name" value="UPF0145 PROTEIN YBJQ"/>
    <property type="match status" value="1"/>
</dbReference>
<dbReference type="Pfam" id="PF01906">
    <property type="entry name" value="YbjQ_1"/>
    <property type="match status" value="1"/>
</dbReference>
<evidence type="ECO:0000256" key="1">
    <source>
        <dbReference type="ARBA" id="ARBA00010751"/>
    </source>
</evidence>
<dbReference type="KEGG" id="mik:FOE78_03550"/>
<dbReference type="OrthoDB" id="9796448at2"/>
<sequence>MIIVTTNEVAGYGIEAVLGEVMGMTVRAANIGANFVAGFRAIGGGEVTEYTKLVYESRNEVMNRMWADAQQRGANAIIGMRFDTGDIGQNFTEICAYGTAVVVRPLADGEAGATTQSIQQAVQSGHRPAAPQQARPGQGQPAPQPSGPAPQPSGPAPQPSGPQPGVHGYSPQVPPPQVGPPQVGQPGQQPPKPGDWR</sequence>
<feature type="compositionally biased region" description="Low complexity" evidence="3">
    <location>
        <begin position="127"/>
        <end position="141"/>
    </location>
</feature>
<organism evidence="4 5">
    <name type="scientific">Microlunatus elymi</name>
    <dbReference type="NCBI Taxonomy" id="2596828"/>
    <lineage>
        <taxon>Bacteria</taxon>
        <taxon>Bacillati</taxon>
        <taxon>Actinomycetota</taxon>
        <taxon>Actinomycetes</taxon>
        <taxon>Propionibacteriales</taxon>
        <taxon>Propionibacteriaceae</taxon>
        <taxon>Microlunatus</taxon>
    </lineage>
</organism>
<feature type="region of interest" description="Disordered" evidence="3">
    <location>
        <begin position="114"/>
        <end position="197"/>
    </location>
</feature>
<dbReference type="PANTHER" id="PTHR34068:SF2">
    <property type="entry name" value="UPF0145 PROTEIN SCO3412"/>
    <property type="match status" value="1"/>
</dbReference>
<comment type="similarity">
    <text evidence="1 2">Belongs to the UPF0145 family.</text>
</comment>
<dbReference type="EMBL" id="CP041692">
    <property type="protein sequence ID" value="QDP95112.1"/>
    <property type="molecule type" value="Genomic_DNA"/>
</dbReference>
<evidence type="ECO:0000313" key="4">
    <source>
        <dbReference type="EMBL" id="QDP95112.1"/>
    </source>
</evidence>
<feature type="compositionally biased region" description="Pro residues" evidence="3">
    <location>
        <begin position="188"/>
        <end position="197"/>
    </location>
</feature>
<dbReference type="Gene3D" id="3.30.110.70">
    <property type="entry name" value="Hypothetical protein apc22750. Chain B"/>
    <property type="match status" value="1"/>
</dbReference>
<dbReference type="HAMAP" id="MF_00338">
    <property type="entry name" value="UPF0145"/>
    <property type="match status" value="1"/>
</dbReference>
<feature type="compositionally biased region" description="Pro residues" evidence="3">
    <location>
        <begin position="142"/>
        <end position="162"/>
    </location>
</feature>
<dbReference type="SUPFAM" id="SSF117782">
    <property type="entry name" value="YbjQ-like"/>
    <property type="match status" value="1"/>
</dbReference>
<feature type="compositionally biased region" description="Polar residues" evidence="3">
    <location>
        <begin position="114"/>
        <end position="123"/>
    </location>
</feature>
<dbReference type="InterPro" id="IPR002765">
    <property type="entry name" value="UPF0145_YbjQ-like"/>
</dbReference>
<gene>
    <name evidence="4" type="ORF">FOE78_03550</name>
</gene>
<name>A0A516PVG9_9ACTN</name>